<dbReference type="InterPro" id="IPR055245">
    <property type="entry name" value="HTH_proteobacteria"/>
</dbReference>
<dbReference type="Pfam" id="PF14090">
    <property type="entry name" value="HTH_39"/>
    <property type="match status" value="1"/>
</dbReference>
<proteinExistence type="predicted"/>
<dbReference type="RefSeq" id="WP_103973872.1">
    <property type="nucleotide sequence ID" value="NZ_PGFZ01000002.1"/>
</dbReference>
<accession>A0A2S5CQC6</accession>
<dbReference type="AlphaFoldDB" id="A0A2S5CQC6"/>
<dbReference type="EMBL" id="PGFZ01000002">
    <property type="protein sequence ID" value="POZ52988.1"/>
    <property type="molecule type" value="Genomic_DNA"/>
</dbReference>
<evidence type="ECO:0000256" key="1">
    <source>
        <dbReference type="SAM" id="MobiDB-lite"/>
    </source>
</evidence>
<gene>
    <name evidence="3" type="ORF">AADEFJLK_01604</name>
</gene>
<evidence type="ECO:0000313" key="3">
    <source>
        <dbReference type="EMBL" id="POZ52988.1"/>
    </source>
</evidence>
<protein>
    <recommendedName>
        <fullName evidence="2">Winged helix-turn-helix domain-containing protein</fullName>
    </recommendedName>
</protein>
<sequence>MGKSDTTRAANAGRGLEKSHVNYSTENHAQRERILAWLLTKSLSTAEARRELDIMHPAGRVQELREQGHNIVTHWVVDTGGKVNHRVASYVLLSKEAKP</sequence>
<reference evidence="3 4" key="1">
    <citation type="submission" date="2017-11" db="EMBL/GenBank/DDBJ databases">
        <title>Draft Genome Sequence of Methylobacter psychrotolerans Sph1T, an Obligate Methanotroph from Low-Temperature Environments.</title>
        <authorList>
            <person name="Oshkin I.Y."/>
            <person name="Miroshnikov K."/>
            <person name="Belova S.E."/>
            <person name="Korzhenkov A."/>
            <person name="Toshchakov S.V."/>
            <person name="Dedysh S.N."/>
        </authorList>
    </citation>
    <scope>NUCLEOTIDE SEQUENCE [LARGE SCALE GENOMIC DNA]</scope>
    <source>
        <strain evidence="3 4">Sph1</strain>
    </source>
</reference>
<evidence type="ECO:0000259" key="2">
    <source>
        <dbReference type="Pfam" id="PF14090"/>
    </source>
</evidence>
<evidence type="ECO:0000313" key="4">
    <source>
        <dbReference type="Proteomes" id="UP000237423"/>
    </source>
</evidence>
<feature type="region of interest" description="Disordered" evidence="1">
    <location>
        <begin position="1"/>
        <end position="27"/>
    </location>
</feature>
<organism evidence="3 4">
    <name type="scientific">Methylovulum psychrotolerans</name>
    <dbReference type="NCBI Taxonomy" id="1704499"/>
    <lineage>
        <taxon>Bacteria</taxon>
        <taxon>Pseudomonadati</taxon>
        <taxon>Pseudomonadota</taxon>
        <taxon>Gammaproteobacteria</taxon>
        <taxon>Methylococcales</taxon>
        <taxon>Methylococcaceae</taxon>
        <taxon>Methylovulum</taxon>
    </lineage>
</organism>
<feature type="domain" description="Winged helix-turn-helix" evidence="2">
    <location>
        <begin position="30"/>
        <end position="93"/>
    </location>
</feature>
<dbReference type="Proteomes" id="UP000237423">
    <property type="component" value="Unassembled WGS sequence"/>
</dbReference>
<name>A0A2S5CQC6_9GAMM</name>
<comment type="caution">
    <text evidence="3">The sequence shown here is derived from an EMBL/GenBank/DDBJ whole genome shotgun (WGS) entry which is preliminary data.</text>
</comment>